<comment type="caution">
    <text evidence="2">The sequence shown here is derived from an EMBL/GenBank/DDBJ whole genome shotgun (WGS) entry which is preliminary data.</text>
</comment>
<reference evidence="2" key="2">
    <citation type="journal article" date="2024" name="Plant">
        <title>Genomic evolution and insights into agronomic trait innovations of Sesamum species.</title>
        <authorList>
            <person name="Miao H."/>
            <person name="Wang L."/>
            <person name="Qu L."/>
            <person name="Liu H."/>
            <person name="Sun Y."/>
            <person name="Le M."/>
            <person name="Wang Q."/>
            <person name="Wei S."/>
            <person name="Zheng Y."/>
            <person name="Lin W."/>
            <person name="Duan Y."/>
            <person name="Cao H."/>
            <person name="Xiong S."/>
            <person name="Wang X."/>
            <person name="Wei L."/>
            <person name="Li C."/>
            <person name="Ma Q."/>
            <person name="Ju M."/>
            <person name="Zhao R."/>
            <person name="Li G."/>
            <person name="Mu C."/>
            <person name="Tian Q."/>
            <person name="Mei H."/>
            <person name="Zhang T."/>
            <person name="Gao T."/>
            <person name="Zhang H."/>
        </authorList>
    </citation>
    <scope>NUCLEOTIDE SEQUENCE</scope>
    <source>
        <strain evidence="2">3651</strain>
    </source>
</reference>
<organism evidence="2 3">
    <name type="scientific">Sesamum alatum</name>
    <dbReference type="NCBI Taxonomy" id="300844"/>
    <lineage>
        <taxon>Eukaryota</taxon>
        <taxon>Viridiplantae</taxon>
        <taxon>Streptophyta</taxon>
        <taxon>Embryophyta</taxon>
        <taxon>Tracheophyta</taxon>
        <taxon>Spermatophyta</taxon>
        <taxon>Magnoliopsida</taxon>
        <taxon>eudicotyledons</taxon>
        <taxon>Gunneridae</taxon>
        <taxon>Pentapetalae</taxon>
        <taxon>asterids</taxon>
        <taxon>lamiids</taxon>
        <taxon>Lamiales</taxon>
        <taxon>Pedaliaceae</taxon>
        <taxon>Sesamum</taxon>
    </lineage>
</organism>
<protein>
    <submittedName>
        <fullName evidence="2">Uncharacterized protein</fullName>
    </submittedName>
</protein>
<evidence type="ECO:0000313" key="3">
    <source>
        <dbReference type="Proteomes" id="UP001293254"/>
    </source>
</evidence>
<keyword evidence="3" id="KW-1185">Reference proteome</keyword>
<dbReference type="EMBL" id="JACGWO010000002">
    <property type="protein sequence ID" value="KAK4435057.1"/>
    <property type="molecule type" value="Genomic_DNA"/>
</dbReference>
<gene>
    <name evidence="2" type="ORF">Salat_0669000</name>
</gene>
<accession>A0AAE1YRX0</accession>
<name>A0AAE1YRX0_9LAMI</name>
<proteinExistence type="predicted"/>
<reference evidence="2" key="1">
    <citation type="submission" date="2020-06" db="EMBL/GenBank/DDBJ databases">
        <authorList>
            <person name="Li T."/>
            <person name="Hu X."/>
            <person name="Zhang T."/>
            <person name="Song X."/>
            <person name="Zhang H."/>
            <person name="Dai N."/>
            <person name="Sheng W."/>
            <person name="Hou X."/>
            <person name="Wei L."/>
        </authorList>
    </citation>
    <scope>NUCLEOTIDE SEQUENCE</scope>
    <source>
        <strain evidence="2">3651</strain>
        <tissue evidence="2">Leaf</tissue>
    </source>
</reference>
<dbReference type="Proteomes" id="UP001293254">
    <property type="component" value="Unassembled WGS sequence"/>
</dbReference>
<evidence type="ECO:0000313" key="2">
    <source>
        <dbReference type="EMBL" id="KAK4435057.1"/>
    </source>
</evidence>
<evidence type="ECO:0000256" key="1">
    <source>
        <dbReference type="SAM" id="MobiDB-lite"/>
    </source>
</evidence>
<feature type="region of interest" description="Disordered" evidence="1">
    <location>
        <begin position="1"/>
        <end position="51"/>
    </location>
</feature>
<dbReference type="AlphaFoldDB" id="A0AAE1YRX0"/>
<feature type="compositionally biased region" description="Low complexity" evidence="1">
    <location>
        <begin position="1"/>
        <end position="23"/>
    </location>
</feature>
<sequence>MSSSESSSELDSSSSCSGSTAISPFLGRGPRRPPATRDAGPRPALATSHDPLAHSVVMNARIASFQEPYVVVRLQRMWVVRLRPTLWPPPMFHPMISSQPSSTPTVAGDSTPVVALPSVEGIST</sequence>